<dbReference type="AlphaFoldDB" id="A0AAN6Y4B8"/>
<evidence type="ECO:0000313" key="1">
    <source>
        <dbReference type="EMBL" id="KAK4212404.1"/>
    </source>
</evidence>
<protein>
    <submittedName>
        <fullName evidence="1">Uncharacterized protein</fullName>
    </submittedName>
</protein>
<comment type="caution">
    <text evidence="1">The sequence shown here is derived from an EMBL/GenBank/DDBJ whole genome shotgun (WGS) entry which is preliminary data.</text>
</comment>
<keyword evidence="2" id="KW-1185">Reference proteome</keyword>
<name>A0AAN6Y4B8_9PEZI</name>
<reference evidence="1" key="1">
    <citation type="journal article" date="2023" name="Mol. Phylogenet. Evol.">
        <title>Genome-scale phylogeny and comparative genomics of the fungal order Sordariales.</title>
        <authorList>
            <person name="Hensen N."/>
            <person name="Bonometti L."/>
            <person name="Westerberg I."/>
            <person name="Brannstrom I.O."/>
            <person name="Guillou S."/>
            <person name="Cros-Aarteil S."/>
            <person name="Calhoun S."/>
            <person name="Haridas S."/>
            <person name="Kuo A."/>
            <person name="Mondo S."/>
            <person name="Pangilinan J."/>
            <person name="Riley R."/>
            <person name="LaButti K."/>
            <person name="Andreopoulos B."/>
            <person name="Lipzen A."/>
            <person name="Chen C."/>
            <person name="Yan M."/>
            <person name="Daum C."/>
            <person name="Ng V."/>
            <person name="Clum A."/>
            <person name="Steindorff A."/>
            <person name="Ohm R.A."/>
            <person name="Martin F."/>
            <person name="Silar P."/>
            <person name="Natvig D.O."/>
            <person name="Lalanne C."/>
            <person name="Gautier V."/>
            <person name="Ament-Velasquez S.L."/>
            <person name="Kruys A."/>
            <person name="Hutchinson M.I."/>
            <person name="Powell A.J."/>
            <person name="Barry K."/>
            <person name="Miller A.N."/>
            <person name="Grigoriev I.V."/>
            <person name="Debuchy R."/>
            <person name="Gladieux P."/>
            <person name="Hiltunen Thoren M."/>
            <person name="Johannesson H."/>
        </authorList>
    </citation>
    <scope>NUCLEOTIDE SEQUENCE</scope>
    <source>
        <strain evidence="1">PSN293</strain>
    </source>
</reference>
<accession>A0AAN6Y4B8</accession>
<gene>
    <name evidence="1" type="ORF">QBC37DRAFT_465879</name>
</gene>
<evidence type="ECO:0000313" key="2">
    <source>
        <dbReference type="Proteomes" id="UP001301769"/>
    </source>
</evidence>
<dbReference type="Proteomes" id="UP001301769">
    <property type="component" value="Unassembled WGS sequence"/>
</dbReference>
<sequence length="207" mass="22566">MRVRVIRERAERAIAHACMLVLERIRGHGLARLPEAAEPFGGTQRALHRCRKVSCSLLEGVSQGHVKADFVTPVAGVWWCTGTGHFVLPSPRDGVGTRVQTSMYPSTAVLTRPPLTPLPPSESACSVLRTQRKSRVDGLSLLSAAADGCSTLALMTCALFRSRKPHQHTVKVHGLVLSYKSSCLSLLRGTHFSPFITSFKESNQVAR</sequence>
<dbReference type="EMBL" id="MU858128">
    <property type="protein sequence ID" value="KAK4212404.1"/>
    <property type="molecule type" value="Genomic_DNA"/>
</dbReference>
<organism evidence="1 2">
    <name type="scientific">Rhypophila decipiens</name>
    <dbReference type="NCBI Taxonomy" id="261697"/>
    <lineage>
        <taxon>Eukaryota</taxon>
        <taxon>Fungi</taxon>
        <taxon>Dikarya</taxon>
        <taxon>Ascomycota</taxon>
        <taxon>Pezizomycotina</taxon>
        <taxon>Sordariomycetes</taxon>
        <taxon>Sordariomycetidae</taxon>
        <taxon>Sordariales</taxon>
        <taxon>Naviculisporaceae</taxon>
        <taxon>Rhypophila</taxon>
    </lineage>
</organism>
<proteinExistence type="predicted"/>
<reference evidence="1" key="2">
    <citation type="submission" date="2023-05" db="EMBL/GenBank/DDBJ databases">
        <authorList>
            <consortium name="Lawrence Berkeley National Laboratory"/>
            <person name="Steindorff A."/>
            <person name="Hensen N."/>
            <person name="Bonometti L."/>
            <person name="Westerberg I."/>
            <person name="Brannstrom I.O."/>
            <person name="Guillou S."/>
            <person name="Cros-Aarteil S."/>
            <person name="Calhoun S."/>
            <person name="Haridas S."/>
            <person name="Kuo A."/>
            <person name="Mondo S."/>
            <person name="Pangilinan J."/>
            <person name="Riley R."/>
            <person name="Labutti K."/>
            <person name="Andreopoulos B."/>
            <person name="Lipzen A."/>
            <person name="Chen C."/>
            <person name="Yanf M."/>
            <person name="Daum C."/>
            <person name="Ng V."/>
            <person name="Clum A."/>
            <person name="Ohm R."/>
            <person name="Martin F."/>
            <person name="Silar P."/>
            <person name="Natvig D."/>
            <person name="Lalanne C."/>
            <person name="Gautier V."/>
            <person name="Ament-Velasquez S.L."/>
            <person name="Kruys A."/>
            <person name="Hutchinson M.I."/>
            <person name="Powell A.J."/>
            <person name="Barry K."/>
            <person name="Miller A.N."/>
            <person name="Grigoriev I.V."/>
            <person name="Debuchy R."/>
            <person name="Gladieux P."/>
            <person name="Thoren M.H."/>
            <person name="Johannesson H."/>
        </authorList>
    </citation>
    <scope>NUCLEOTIDE SEQUENCE</scope>
    <source>
        <strain evidence="1">PSN293</strain>
    </source>
</reference>